<dbReference type="AlphaFoldDB" id="A0A2N3G721"/>
<name>A0A2N3G721_9ACTN</name>
<keyword evidence="2" id="KW-0472">Membrane</keyword>
<evidence type="ECO:0000313" key="3">
    <source>
        <dbReference type="EMBL" id="PKQ28516.1"/>
    </source>
</evidence>
<gene>
    <name evidence="3" type="ORF">CVT63_02235</name>
</gene>
<organism evidence="3 4">
    <name type="scientific">Candidatus Anoxymicrobium japonicum</name>
    <dbReference type="NCBI Taxonomy" id="2013648"/>
    <lineage>
        <taxon>Bacteria</taxon>
        <taxon>Bacillati</taxon>
        <taxon>Actinomycetota</taxon>
        <taxon>Candidatus Geothermincolia</taxon>
        <taxon>Candidatus Geothermincolales</taxon>
        <taxon>Candidatus Anoxymicrobiaceae</taxon>
        <taxon>Candidatus Anoxymicrobium</taxon>
    </lineage>
</organism>
<evidence type="ECO:0000313" key="4">
    <source>
        <dbReference type="Proteomes" id="UP000233654"/>
    </source>
</evidence>
<protein>
    <recommendedName>
        <fullName evidence="5">Prepilin-type N-terminal cleavage/methylation domain-containing protein</fullName>
    </recommendedName>
</protein>
<dbReference type="PRINTS" id="PR00813">
    <property type="entry name" value="BCTERIALGSPG"/>
</dbReference>
<evidence type="ECO:0008006" key="5">
    <source>
        <dbReference type="Google" id="ProtNLM"/>
    </source>
</evidence>
<dbReference type="InterPro" id="IPR045584">
    <property type="entry name" value="Pilin-like"/>
</dbReference>
<dbReference type="GO" id="GO:0015627">
    <property type="term" value="C:type II protein secretion system complex"/>
    <property type="evidence" value="ECO:0007669"/>
    <property type="project" value="InterPro"/>
</dbReference>
<evidence type="ECO:0000256" key="1">
    <source>
        <dbReference type="ARBA" id="ARBA00022481"/>
    </source>
</evidence>
<feature type="transmembrane region" description="Helical" evidence="2">
    <location>
        <begin position="20"/>
        <end position="40"/>
    </location>
</feature>
<dbReference type="InterPro" id="IPR000983">
    <property type="entry name" value="Bac_GSPG_pilin"/>
</dbReference>
<dbReference type="Gene3D" id="3.30.700.10">
    <property type="entry name" value="Glycoprotein, Type 4 Pilin"/>
    <property type="match status" value="1"/>
</dbReference>
<keyword evidence="2" id="KW-0812">Transmembrane</keyword>
<reference evidence="3 4" key="1">
    <citation type="journal article" date="2017" name="ISME J.">
        <title>Potential for microbial H2 and metal transformations associated with novel bacteria and archaea in deep terrestrial subsurface sediments.</title>
        <authorList>
            <person name="Hernsdorf A.W."/>
            <person name="Amano Y."/>
            <person name="Miyakawa K."/>
            <person name="Ise K."/>
            <person name="Suzuki Y."/>
            <person name="Anantharaman K."/>
            <person name="Probst A."/>
            <person name="Burstein D."/>
            <person name="Thomas B.C."/>
            <person name="Banfield J.F."/>
        </authorList>
    </citation>
    <scope>NUCLEOTIDE SEQUENCE [LARGE SCALE GENOMIC DNA]</scope>
    <source>
        <strain evidence="3">HGW-Actinobacteria-3</strain>
    </source>
</reference>
<dbReference type="Proteomes" id="UP000233654">
    <property type="component" value="Unassembled WGS sequence"/>
</dbReference>
<evidence type="ECO:0000256" key="2">
    <source>
        <dbReference type="SAM" id="Phobius"/>
    </source>
</evidence>
<dbReference type="SUPFAM" id="SSF54523">
    <property type="entry name" value="Pili subunits"/>
    <property type="match status" value="1"/>
</dbReference>
<accession>A0A2N3G721</accession>
<dbReference type="GO" id="GO:0015628">
    <property type="term" value="P:protein secretion by the type II secretion system"/>
    <property type="evidence" value="ECO:0007669"/>
    <property type="project" value="InterPro"/>
</dbReference>
<keyword evidence="2" id="KW-1133">Transmembrane helix</keyword>
<proteinExistence type="predicted"/>
<keyword evidence="1" id="KW-0488">Methylation</keyword>
<dbReference type="Pfam" id="PF07963">
    <property type="entry name" value="N_methyl"/>
    <property type="match status" value="1"/>
</dbReference>
<comment type="caution">
    <text evidence="3">The sequence shown here is derived from an EMBL/GenBank/DDBJ whole genome shotgun (WGS) entry which is preliminary data.</text>
</comment>
<sequence length="126" mass="13592">MRVVRKAGSGQKGFTVIELMITMLIMSILVSIVVMPMIMAKNKVQQAACKANLRTIDAAIMSYEADDPTGNGTSPANLNDLVPDYIKSTFSWQCPGGPMGLTSTDYRDNYDSATGNVSCPRASHNL</sequence>
<dbReference type="NCBIfam" id="TIGR02532">
    <property type="entry name" value="IV_pilin_GFxxxE"/>
    <property type="match status" value="1"/>
</dbReference>
<dbReference type="EMBL" id="PHEX01000013">
    <property type="protein sequence ID" value="PKQ28516.1"/>
    <property type="molecule type" value="Genomic_DNA"/>
</dbReference>
<dbReference type="InterPro" id="IPR012902">
    <property type="entry name" value="N_methyl_site"/>
</dbReference>